<dbReference type="HOGENOM" id="CLU_457427_0_0_1"/>
<reference evidence="1 2" key="1">
    <citation type="journal article" date="2011" name="Science">
        <title>The Selaginella genome identifies genetic changes associated with the evolution of vascular plants.</title>
        <authorList>
            <person name="Banks J.A."/>
            <person name="Nishiyama T."/>
            <person name="Hasebe M."/>
            <person name="Bowman J.L."/>
            <person name="Gribskov M."/>
            <person name="dePamphilis C."/>
            <person name="Albert V.A."/>
            <person name="Aono N."/>
            <person name="Aoyama T."/>
            <person name="Ambrose B.A."/>
            <person name="Ashton N.W."/>
            <person name="Axtell M.J."/>
            <person name="Barker E."/>
            <person name="Barker M.S."/>
            <person name="Bennetzen J.L."/>
            <person name="Bonawitz N.D."/>
            <person name="Chapple C."/>
            <person name="Cheng C."/>
            <person name="Correa L.G."/>
            <person name="Dacre M."/>
            <person name="DeBarry J."/>
            <person name="Dreyer I."/>
            <person name="Elias M."/>
            <person name="Engstrom E.M."/>
            <person name="Estelle M."/>
            <person name="Feng L."/>
            <person name="Finet C."/>
            <person name="Floyd S.K."/>
            <person name="Frommer W.B."/>
            <person name="Fujita T."/>
            <person name="Gramzow L."/>
            <person name="Gutensohn M."/>
            <person name="Harholt J."/>
            <person name="Hattori M."/>
            <person name="Heyl A."/>
            <person name="Hirai T."/>
            <person name="Hiwatashi Y."/>
            <person name="Ishikawa M."/>
            <person name="Iwata M."/>
            <person name="Karol K.G."/>
            <person name="Koehler B."/>
            <person name="Kolukisaoglu U."/>
            <person name="Kubo M."/>
            <person name="Kurata T."/>
            <person name="Lalonde S."/>
            <person name="Li K."/>
            <person name="Li Y."/>
            <person name="Litt A."/>
            <person name="Lyons E."/>
            <person name="Manning G."/>
            <person name="Maruyama T."/>
            <person name="Michael T.P."/>
            <person name="Mikami K."/>
            <person name="Miyazaki S."/>
            <person name="Morinaga S."/>
            <person name="Murata T."/>
            <person name="Mueller-Roeber B."/>
            <person name="Nelson D.R."/>
            <person name="Obara M."/>
            <person name="Oguri Y."/>
            <person name="Olmstead R.G."/>
            <person name="Onodera N."/>
            <person name="Petersen B.L."/>
            <person name="Pils B."/>
            <person name="Prigge M."/>
            <person name="Rensing S.A."/>
            <person name="Riano-Pachon D.M."/>
            <person name="Roberts A.W."/>
            <person name="Sato Y."/>
            <person name="Scheller H.V."/>
            <person name="Schulz B."/>
            <person name="Schulz C."/>
            <person name="Shakirov E.V."/>
            <person name="Shibagaki N."/>
            <person name="Shinohara N."/>
            <person name="Shippen D.E."/>
            <person name="Soerensen I."/>
            <person name="Sotooka R."/>
            <person name="Sugimoto N."/>
            <person name="Sugita M."/>
            <person name="Sumikawa N."/>
            <person name="Tanurdzic M."/>
            <person name="Theissen G."/>
            <person name="Ulvskov P."/>
            <person name="Wakazuki S."/>
            <person name="Weng J.K."/>
            <person name="Willats W.W."/>
            <person name="Wipf D."/>
            <person name="Wolf P.G."/>
            <person name="Yang L."/>
            <person name="Zimmer A.D."/>
            <person name="Zhu Q."/>
            <person name="Mitros T."/>
            <person name="Hellsten U."/>
            <person name="Loque D."/>
            <person name="Otillar R."/>
            <person name="Salamov A."/>
            <person name="Schmutz J."/>
            <person name="Shapiro H."/>
            <person name="Lindquist E."/>
            <person name="Lucas S."/>
            <person name="Rokhsar D."/>
            <person name="Grigoriev I.V."/>
        </authorList>
    </citation>
    <scope>NUCLEOTIDE SEQUENCE [LARGE SCALE GENOMIC DNA]</scope>
</reference>
<dbReference type="eggNOG" id="ENOG502R2A9">
    <property type="taxonomic scope" value="Eukaryota"/>
</dbReference>
<dbReference type="STRING" id="88036.D8QWE2"/>
<evidence type="ECO:0000313" key="1">
    <source>
        <dbReference type="EMBL" id="EFJ35626.1"/>
    </source>
</evidence>
<sequence length="597" mass="67302">MISGRPLVLRKIEGWYQRNVDRLTAVGLMQDVDGALDEILWLSNGNPMNKGKIRSTYLIWSLDGAALFRSKALEVLDRMAVAISGRLVSLGPEFLWEAKSRLQLYWPSIFLSALEPEYYYIGREHAKGLYQAVLELQAGNVMQILGSKGCGKHRHGYHRGLPAWADLEAERKELLRLEELRQLVDWDLLVVVDDWDKVETDKECCGCLKTACRGNMLVRISSSNSRERYEWETSDKADDYIRTQVFDGPYTETELQTWIAHVGLDQDRLDRLDYFTGRMPRLVRLYAESQDDEDYKDRISRPVVNKIETEMTTKESVEAALKMVTSSTGLGIPPLKTMKLFCFDYFLCPYLRHLAEKMIKRLQEAAAGLFIGVIRIWGQDGTLVCLLRGKQDRARCATNMEKGPGIAKKAIQVERFSDSDHATVCKVAMVSHAGVAQNPVSPTTPNNCTNHKKTIFRVDLEGSHGSSGGSHWTGPTKPYVKAGSVFIYLCALLSGDEVINSKIEDVVEEVKTITNGNMAYDAIGGALTKELFDAQELTNNTFPPRKSNSETQSLENTQIYKRQTRLLRIDFSPARGSLQDQLEDCGSGFAERFHLTT</sequence>
<dbReference type="EMBL" id="GL377568">
    <property type="protein sequence ID" value="EFJ35626.1"/>
    <property type="molecule type" value="Genomic_DNA"/>
</dbReference>
<organism evidence="2">
    <name type="scientific">Selaginella moellendorffii</name>
    <name type="common">Spikemoss</name>
    <dbReference type="NCBI Taxonomy" id="88036"/>
    <lineage>
        <taxon>Eukaryota</taxon>
        <taxon>Viridiplantae</taxon>
        <taxon>Streptophyta</taxon>
        <taxon>Embryophyta</taxon>
        <taxon>Tracheophyta</taxon>
        <taxon>Lycopodiopsida</taxon>
        <taxon>Selaginellales</taxon>
        <taxon>Selaginellaceae</taxon>
        <taxon>Selaginella</taxon>
    </lineage>
</organism>
<evidence type="ECO:0008006" key="3">
    <source>
        <dbReference type="Google" id="ProtNLM"/>
    </source>
</evidence>
<proteinExistence type="predicted"/>
<protein>
    <recommendedName>
        <fullName evidence="3">NB-ARC domain-containing protein</fullName>
    </recommendedName>
</protein>
<name>D8QWE2_SELML</name>
<accession>D8QWE2</accession>
<dbReference type="Proteomes" id="UP000001514">
    <property type="component" value="Unassembled WGS sequence"/>
</dbReference>
<dbReference type="AlphaFoldDB" id="D8QWE2"/>
<dbReference type="KEGG" id="smo:SELMODRAFT_405154"/>
<evidence type="ECO:0000313" key="2">
    <source>
        <dbReference type="Proteomes" id="UP000001514"/>
    </source>
</evidence>
<dbReference type="Gramene" id="EFJ35626">
    <property type="protein sequence ID" value="EFJ35626"/>
    <property type="gene ID" value="SELMODRAFT_405154"/>
</dbReference>
<keyword evidence="2" id="KW-1185">Reference proteome</keyword>
<gene>
    <name evidence="1" type="ORF">SELMODRAFT_405154</name>
</gene>
<dbReference type="InParanoid" id="D8QWE2"/>